<evidence type="ECO:0000313" key="3">
    <source>
        <dbReference type="WBParaSite" id="ALUE_0000481201-mRNA-1"/>
    </source>
</evidence>
<proteinExistence type="predicted"/>
<feature type="signal peptide" evidence="1">
    <location>
        <begin position="1"/>
        <end position="18"/>
    </location>
</feature>
<keyword evidence="1" id="KW-0732">Signal</keyword>
<name>A0A0M3HRB2_ASCLU</name>
<evidence type="ECO:0000256" key="1">
    <source>
        <dbReference type="SAM" id="SignalP"/>
    </source>
</evidence>
<protein>
    <submittedName>
        <fullName evidence="3">Secreted protein</fullName>
    </submittedName>
</protein>
<accession>A0A0M3HRB2</accession>
<reference evidence="3" key="1">
    <citation type="submission" date="2017-02" db="UniProtKB">
        <authorList>
            <consortium name="WormBaseParasite"/>
        </authorList>
    </citation>
    <scope>IDENTIFICATION</scope>
</reference>
<keyword evidence="2" id="KW-1185">Reference proteome</keyword>
<organism evidence="2 3">
    <name type="scientific">Ascaris lumbricoides</name>
    <name type="common">Giant roundworm</name>
    <dbReference type="NCBI Taxonomy" id="6252"/>
    <lineage>
        <taxon>Eukaryota</taxon>
        <taxon>Metazoa</taxon>
        <taxon>Ecdysozoa</taxon>
        <taxon>Nematoda</taxon>
        <taxon>Chromadorea</taxon>
        <taxon>Rhabditida</taxon>
        <taxon>Spirurina</taxon>
        <taxon>Ascaridomorpha</taxon>
        <taxon>Ascaridoidea</taxon>
        <taxon>Ascarididae</taxon>
        <taxon>Ascaris</taxon>
    </lineage>
</organism>
<dbReference type="AlphaFoldDB" id="A0A0M3HRB2"/>
<dbReference type="WBParaSite" id="ALUE_0000481201-mRNA-1">
    <property type="protein sequence ID" value="ALUE_0000481201-mRNA-1"/>
    <property type="gene ID" value="ALUE_0000481201"/>
</dbReference>
<feature type="chain" id="PRO_5005656518" evidence="1">
    <location>
        <begin position="19"/>
        <end position="87"/>
    </location>
</feature>
<dbReference type="Proteomes" id="UP000036681">
    <property type="component" value="Unplaced"/>
</dbReference>
<sequence length="87" mass="10116">MLAITVLVLTVFTARVHSANESHPFCYSWEPCRYTLRAPRIESVSFFVNVDTWCRCRSDENCERTTYDARKRALVSYCRKAETASVE</sequence>
<evidence type="ECO:0000313" key="2">
    <source>
        <dbReference type="Proteomes" id="UP000036681"/>
    </source>
</evidence>